<gene>
    <name evidence="1" type="ORF">SPAR_31986</name>
</gene>
<dbReference type="Proteomes" id="UP000186168">
    <property type="component" value="Unassembled WGS sequence"/>
</dbReference>
<evidence type="ECO:0000313" key="2">
    <source>
        <dbReference type="Proteomes" id="UP000186168"/>
    </source>
</evidence>
<dbReference type="AlphaFoldDB" id="A0A1R1SB07"/>
<sequence>MYCAERYQSCAFRLECGEAFFTHESGADPHIKMHPVLDGLSFRNALEVQPRAHT</sequence>
<protein>
    <submittedName>
        <fullName evidence="1">Uncharacterized protein</fullName>
    </submittedName>
</protein>
<keyword evidence="2" id="KW-1185">Reference proteome</keyword>
<reference evidence="1 2" key="1">
    <citation type="submission" date="2013-05" db="EMBL/GenBank/DDBJ databases">
        <title>Genome sequence of Streptomyces sparsogenes DSM 40356.</title>
        <authorList>
            <person name="Coyne S."/>
            <person name="Seebeck F.P."/>
        </authorList>
    </citation>
    <scope>NUCLEOTIDE SEQUENCE [LARGE SCALE GENOMIC DNA]</scope>
    <source>
        <strain evidence="1 2">DSM 40356</strain>
    </source>
</reference>
<evidence type="ECO:0000313" key="1">
    <source>
        <dbReference type="EMBL" id="OMI35387.1"/>
    </source>
</evidence>
<accession>A0A1R1SB07</accession>
<proteinExistence type="predicted"/>
<name>A0A1R1SB07_9ACTN</name>
<comment type="caution">
    <text evidence="1">The sequence shown here is derived from an EMBL/GenBank/DDBJ whole genome shotgun (WGS) entry which is preliminary data.</text>
</comment>
<organism evidence="1 2">
    <name type="scientific">Streptomyces sparsogenes DSM 40356</name>
    <dbReference type="NCBI Taxonomy" id="1331668"/>
    <lineage>
        <taxon>Bacteria</taxon>
        <taxon>Bacillati</taxon>
        <taxon>Actinomycetota</taxon>
        <taxon>Actinomycetes</taxon>
        <taxon>Kitasatosporales</taxon>
        <taxon>Streptomycetaceae</taxon>
        <taxon>Streptomyces</taxon>
    </lineage>
</organism>
<dbReference type="EMBL" id="ASQP01000399">
    <property type="protein sequence ID" value="OMI35387.1"/>
    <property type="molecule type" value="Genomic_DNA"/>
</dbReference>